<comment type="caution">
    <text evidence="1">The sequence shown here is derived from an EMBL/GenBank/DDBJ whole genome shotgun (WGS) entry which is preliminary data.</text>
</comment>
<sequence length="140" mass="15973">MLVDVLSVARGKACECICPACQTPLIARHCKEGHESHFAHDPAFKDEQQYKECELSYPVALRLMLKQIINTTSSLTLPDYTLRYYKTQEPIIVTKAQTLSRPQFDVELEKKGFDAVVKIEGHSLAIFIKYEGRTHIPEIH</sequence>
<dbReference type="RefSeq" id="WP_248954983.1">
    <property type="nucleotide sequence ID" value="NZ_JAKIKU010000002.1"/>
</dbReference>
<proteinExistence type="predicted"/>
<name>A0ABT0KLK9_9GAMM</name>
<keyword evidence="2" id="KW-1185">Reference proteome</keyword>
<protein>
    <submittedName>
        <fullName evidence="1">Uncharacterized protein</fullName>
    </submittedName>
</protein>
<organism evidence="1 2">
    <name type="scientific">Shewanella electrodiphila</name>
    <dbReference type="NCBI Taxonomy" id="934143"/>
    <lineage>
        <taxon>Bacteria</taxon>
        <taxon>Pseudomonadati</taxon>
        <taxon>Pseudomonadota</taxon>
        <taxon>Gammaproteobacteria</taxon>
        <taxon>Alteromonadales</taxon>
        <taxon>Shewanellaceae</taxon>
        <taxon>Shewanella</taxon>
    </lineage>
</organism>
<evidence type="ECO:0000313" key="2">
    <source>
        <dbReference type="Proteomes" id="UP001202134"/>
    </source>
</evidence>
<dbReference type="EMBL" id="JAKIKU010000002">
    <property type="protein sequence ID" value="MCL1044706.1"/>
    <property type="molecule type" value="Genomic_DNA"/>
</dbReference>
<accession>A0ABT0KLK9</accession>
<gene>
    <name evidence="1" type="ORF">L2737_05105</name>
</gene>
<reference evidence="1 2" key="1">
    <citation type="submission" date="2022-01" db="EMBL/GenBank/DDBJ databases">
        <title>Whole genome-based taxonomy of the Shewanellaceae.</title>
        <authorList>
            <person name="Martin-Rodriguez A.J."/>
        </authorList>
    </citation>
    <scope>NUCLEOTIDE SEQUENCE [LARGE SCALE GENOMIC DNA]</scope>
    <source>
        <strain evidence="1 2">DSM 24955</strain>
    </source>
</reference>
<evidence type="ECO:0000313" key="1">
    <source>
        <dbReference type="EMBL" id="MCL1044706.1"/>
    </source>
</evidence>
<dbReference type="Proteomes" id="UP001202134">
    <property type="component" value="Unassembled WGS sequence"/>
</dbReference>